<feature type="region of interest" description="Disordered" evidence="1">
    <location>
        <begin position="15"/>
        <end position="51"/>
    </location>
</feature>
<reference evidence="2 3" key="1">
    <citation type="journal article" date="2022" name="Mar. Drugs">
        <title>Bioassay-Guided Fractionation Leads to the Detection of Cholic Acid Generated by the Rare Thalassomonas sp.</title>
        <authorList>
            <person name="Pheiffer F."/>
            <person name="Schneider Y.K."/>
            <person name="Hansen E.H."/>
            <person name="Andersen J.H."/>
            <person name="Isaksson J."/>
            <person name="Busche T."/>
            <person name="R C."/>
            <person name="Kalinowski J."/>
            <person name="Zyl L.V."/>
            <person name="Trindade M."/>
        </authorList>
    </citation>
    <scope>NUCLEOTIDE SEQUENCE [LARGE SCALE GENOMIC DNA]</scope>
    <source>
        <strain evidence="2 3">A5K-61T</strain>
    </source>
</reference>
<dbReference type="Proteomes" id="UP001215231">
    <property type="component" value="Chromosome"/>
</dbReference>
<protein>
    <submittedName>
        <fullName evidence="2">Uncharacterized protein</fullName>
    </submittedName>
</protein>
<gene>
    <name evidence="2" type="ORF">H3N35_20540</name>
</gene>
<evidence type="ECO:0000256" key="1">
    <source>
        <dbReference type="SAM" id="MobiDB-lite"/>
    </source>
</evidence>
<organism evidence="2 3">
    <name type="scientific">Thalassomonas haliotis</name>
    <dbReference type="NCBI Taxonomy" id="485448"/>
    <lineage>
        <taxon>Bacteria</taxon>
        <taxon>Pseudomonadati</taxon>
        <taxon>Pseudomonadota</taxon>
        <taxon>Gammaproteobacteria</taxon>
        <taxon>Alteromonadales</taxon>
        <taxon>Colwelliaceae</taxon>
        <taxon>Thalassomonas</taxon>
    </lineage>
</organism>
<evidence type="ECO:0000313" key="2">
    <source>
        <dbReference type="EMBL" id="WDE10623.1"/>
    </source>
</evidence>
<sequence length="51" mass="5324">MKTLTTSELMLVAGASSGQKGDDPKALTTPLQQAGALADKHFSQNKQPLTP</sequence>
<evidence type="ECO:0000313" key="3">
    <source>
        <dbReference type="Proteomes" id="UP001215231"/>
    </source>
</evidence>
<name>A0ABY7VAG4_9GAMM</name>
<keyword evidence="3" id="KW-1185">Reference proteome</keyword>
<dbReference type="RefSeq" id="WP_274050669.1">
    <property type="nucleotide sequence ID" value="NZ_CP059693.1"/>
</dbReference>
<accession>A0ABY7VAG4</accession>
<proteinExistence type="predicted"/>
<dbReference type="EMBL" id="CP059693">
    <property type="protein sequence ID" value="WDE10623.1"/>
    <property type="molecule type" value="Genomic_DNA"/>
</dbReference>